<gene>
    <name evidence="2" type="ORF">BXP70_12160</name>
</gene>
<protein>
    <recommendedName>
        <fullName evidence="4">Bulb-type lectin domain-containing protein</fullName>
    </recommendedName>
</protein>
<dbReference type="EMBL" id="MTSE01000005">
    <property type="protein sequence ID" value="OUJ73729.1"/>
    <property type="molecule type" value="Genomic_DNA"/>
</dbReference>
<feature type="compositionally biased region" description="Polar residues" evidence="1">
    <location>
        <begin position="7"/>
        <end position="20"/>
    </location>
</feature>
<evidence type="ECO:0008006" key="4">
    <source>
        <dbReference type="Google" id="ProtNLM"/>
    </source>
</evidence>
<dbReference type="Proteomes" id="UP000194873">
    <property type="component" value="Unassembled WGS sequence"/>
</dbReference>
<evidence type="ECO:0000313" key="3">
    <source>
        <dbReference type="Proteomes" id="UP000194873"/>
    </source>
</evidence>
<sequence>MNYIVSRYSSSDNSGDKTQASRSGADYWVVKLDGQGTKQWDRTLGGDANDHCRELHLPADGSALLAGSSLSGASGDKSQPNLGLRDYWLVQIDAQGNKEWDRSYGTVKEEQLASVVLTPDDGCLVGGDNINTYAVLKLDARGTKQWEQTLHAGDGYTQLVQMRSAADGGYLLAGMSTGDAVGDKSEPSRGGELYGDYWLVWLTSTVLANHPPAVPIAWQVYPNPLKVLSRCNCPPMHRQLACSYNA</sequence>
<dbReference type="RefSeq" id="WP_086594336.1">
    <property type="nucleotide sequence ID" value="NZ_MTSE01000005.1"/>
</dbReference>
<dbReference type="AlphaFoldDB" id="A0A243WE58"/>
<reference evidence="2 3" key="1">
    <citation type="submission" date="2017-01" db="EMBL/GenBank/DDBJ databases">
        <title>A new Hymenobacter.</title>
        <authorList>
            <person name="Liang Y."/>
            <person name="Feng F."/>
        </authorList>
    </citation>
    <scope>NUCLEOTIDE SEQUENCE [LARGE SCALE GENOMIC DNA]</scope>
    <source>
        <strain evidence="2">MIMBbqt21</strain>
    </source>
</reference>
<evidence type="ECO:0000256" key="1">
    <source>
        <dbReference type="SAM" id="MobiDB-lite"/>
    </source>
</evidence>
<comment type="caution">
    <text evidence="2">The sequence shown here is derived from an EMBL/GenBank/DDBJ whole genome shotgun (WGS) entry which is preliminary data.</text>
</comment>
<feature type="region of interest" description="Disordered" evidence="1">
    <location>
        <begin position="1"/>
        <end position="20"/>
    </location>
</feature>
<keyword evidence="3" id="KW-1185">Reference proteome</keyword>
<dbReference type="OrthoDB" id="9811934at2"/>
<dbReference type="PANTHER" id="PTHR42754:SF1">
    <property type="entry name" value="LIPOPROTEIN"/>
    <property type="match status" value="1"/>
</dbReference>
<organism evidence="2 3">
    <name type="scientific">Hymenobacter crusticola</name>
    <dbReference type="NCBI Taxonomy" id="1770526"/>
    <lineage>
        <taxon>Bacteria</taxon>
        <taxon>Pseudomonadati</taxon>
        <taxon>Bacteroidota</taxon>
        <taxon>Cytophagia</taxon>
        <taxon>Cytophagales</taxon>
        <taxon>Hymenobacteraceae</taxon>
        <taxon>Hymenobacter</taxon>
    </lineage>
</organism>
<accession>A0A243WE58</accession>
<proteinExistence type="predicted"/>
<name>A0A243WE58_9BACT</name>
<evidence type="ECO:0000313" key="2">
    <source>
        <dbReference type="EMBL" id="OUJ73729.1"/>
    </source>
</evidence>
<dbReference type="PANTHER" id="PTHR42754">
    <property type="entry name" value="ENDOGLUCANASE"/>
    <property type="match status" value="1"/>
</dbReference>